<accession>A0ABR2JRB2</accession>
<evidence type="ECO:0000313" key="3">
    <source>
        <dbReference type="Proteomes" id="UP001470230"/>
    </source>
</evidence>
<dbReference type="EMBL" id="JAPFFF010000010">
    <property type="protein sequence ID" value="KAK8881444.1"/>
    <property type="molecule type" value="Genomic_DNA"/>
</dbReference>
<reference evidence="2 3" key="1">
    <citation type="submission" date="2024-04" db="EMBL/GenBank/DDBJ databases">
        <title>Tritrichomonas musculus Genome.</title>
        <authorList>
            <person name="Alves-Ferreira E."/>
            <person name="Grigg M."/>
            <person name="Lorenzi H."/>
            <person name="Galac M."/>
        </authorList>
    </citation>
    <scope>NUCLEOTIDE SEQUENCE [LARGE SCALE GENOMIC DNA]</scope>
    <source>
        <strain evidence="2 3">EAF2021</strain>
    </source>
</reference>
<dbReference type="InterPro" id="IPR016024">
    <property type="entry name" value="ARM-type_fold"/>
</dbReference>
<dbReference type="Proteomes" id="UP001470230">
    <property type="component" value="Unassembled WGS sequence"/>
</dbReference>
<sequence length="506" mass="57839">MKKLIDDFADSEVEPIHLTEQIAMKIDTEENEVENFNFESWNNKVYEFSNACSVNDTKKIIEILNVLVFQLSSRDDLIALFLDPIERSGFYDKSISCIKRNNNEVNEALMSCFAYMSFVSSDFVKSIFENGVVRRITSYFKEQIDSDALISPRVVGYLFNMLGNICMDDNDWLFQMAQLGLIPLCNSVLSKYTDIFAIGSVIKCLYDMFSNSINHTFLNSQVTPLFYKLKIILALILIDKSKAQDINLISSFYNISPENKKIYDDVIAGNIAFAFNCPKDYLINIVESCFLVFENYGHNTESVSILLNSYVPQFCYEILNPQFPTIFTEDKYRNAIVNYIIRVLNSTFRFGPRDFLKDFVVDQVDVNILIFYFNPNMMETAINILSIIGYILYLSKNAVYTTLDNGLIDKILEMYNDANFKLKTTILHVIAAAIINGVSSVICNFFLKADIIDMLTDAIDTPLMDSKDDIPLALNILSHLSPSKDDNIYSMVVPFINEIPDIPVFE</sequence>
<gene>
    <name evidence="2" type="ORF">M9Y10_004180</name>
</gene>
<dbReference type="InterPro" id="IPR011989">
    <property type="entry name" value="ARM-like"/>
</dbReference>
<dbReference type="Gene3D" id="1.25.10.10">
    <property type="entry name" value="Leucine-rich Repeat Variant"/>
    <property type="match status" value="2"/>
</dbReference>
<keyword evidence="1" id="KW-0472">Membrane</keyword>
<keyword evidence="1" id="KW-0812">Transmembrane</keyword>
<evidence type="ECO:0000313" key="2">
    <source>
        <dbReference type="EMBL" id="KAK8881444.1"/>
    </source>
</evidence>
<keyword evidence="1" id="KW-1133">Transmembrane helix</keyword>
<organism evidence="2 3">
    <name type="scientific">Tritrichomonas musculus</name>
    <dbReference type="NCBI Taxonomy" id="1915356"/>
    <lineage>
        <taxon>Eukaryota</taxon>
        <taxon>Metamonada</taxon>
        <taxon>Parabasalia</taxon>
        <taxon>Tritrichomonadida</taxon>
        <taxon>Tritrichomonadidae</taxon>
        <taxon>Tritrichomonas</taxon>
    </lineage>
</organism>
<feature type="transmembrane region" description="Helical" evidence="1">
    <location>
        <begin position="426"/>
        <end position="447"/>
    </location>
</feature>
<name>A0ABR2JRB2_9EUKA</name>
<proteinExistence type="predicted"/>
<dbReference type="SUPFAM" id="SSF48371">
    <property type="entry name" value="ARM repeat"/>
    <property type="match status" value="1"/>
</dbReference>
<keyword evidence="3" id="KW-1185">Reference proteome</keyword>
<protein>
    <submittedName>
        <fullName evidence="2">Uncharacterized protein</fullName>
    </submittedName>
</protein>
<comment type="caution">
    <text evidence="2">The sequence shown here is derived from an EMBL/GenBank/DDBJ whole genome shotgun (WGS) entry which is preliminary data.</text>
</comment>
<evidence type="ECO:0000256" key="1">
    <source>
        <dbReference type="SAM" id="Phobius"/>
    </source>
</evidence>